<accession>A0ACA9L2W3</accession>
<evidence type="ECO:0000313" key="2">
    <source>
        <dbReference type="Proteomes" id="UP000789366"/>
    </source>
</evidence>
<proteinExistence type="predicted"/>
<protein>
    <submittedName>
        <fullName evidence="1">9915_t:CDS:1</fullName>
    </submittedName>
</protein>
<gene>
    <name evidence="1" type="ORF">SPELUC_LOCUS3306</name>
</gene>
<sequence>MRKIAKNVEHVESNRAEEYEAVNFPRRYNGEYDHSTECSNKDE</sequence>
<reference evidence="1" key="1">
    <citation type="submission" date="2021-06" db="EMBL/GenBank/DDBJ databases">
        <authorList>
            <person name="Kallberg Y."/>
            <person name="Tangrot J."/>
            <person name="Rosling A."/>
        </authorList>
    </citation>
    <scope>NUCLEOTIDE SEQUENCE</scope>
    <source>
        <strain evidence="1">28 12/20/2015</strain>
    </source>
</reference>
<evidence type="ECO:0000313" key="1">
    <source>
        <dbReference type="EMBL" id="CAG8507322.1"/>
    </source>
</evidence>
<organism evidence="1 2">
    <name type="scientific">Cetraspora pellucida</name>
    <dbReference type="NCBI Taxonomy" id="1433469"/>
    <lineage>
        <taxon>Eukaryota</taxon>
        <taxon>Fungi</taxon>
        <taxon>Fungi incertae sedis</taxon>
        <taxon>Mucoromycota</taxon>
        <taxon>Glomeromycotina</taxon>
        <taxon>Glomeromycetes</taxon>
        <taxon>Diversisporales</taxon>
        <taxon>Gigasporaceae</taxon>
        <taxon>Cetraspora</taxon>
    </lineage>
</organism>
<name>A0ACA9L2W3_9GLOM</name>
<keyword evidence="2" id="KW-1185">Reference proteome</keyword>
<dbReference type="Proteomes" id="UP000789366">
    <property type="component" value="Unassembled WGS sequence"/>
</dbReference>
<comment type="caution">
    <text evidence="1">The sequence shown here is derived from an EMBL/GenBank/DDBJ whole genome shotgun (WGS) entry which is preliminary data.</text>
</comment>
<dbReference type="EMBL" id="CAJVPW010002482">
    <property type="protein sequence ID" value="CAG8507322.1"/>
    <property type="molecule type" value="Genomic_DNA"/>
</dbReference>